<evidence type="ECO:0000256" key="1">
    <source>
        <dbReference type="ARBA" id="ARBA00000832"/>
    </source>
</evidence>
<accession>A0A1Z4VUC3</accession>
<evidence type="ECO:0000313" key="10">
    <source>
        <dbReference type="Proteomes" id="UP000218765"/>
    </source>
</evidence>
<reference evidence="9 10" key="1">
    <citation type="submission" date="2017-05" db="EMBL/GenBank/DDBJ databases">
        <title>Thiocyanate degradation by Thiohalobacter thiocyanaticus FOKN1.</title>
        <authorList>
            <person name="Oshiki M."/>
            <person name="Fukushima T."/>
            <person name="Kawano S."/>
            <person name="Nakagawa J."/>
        </authorList>
    </citation>
    <scope>NUCLEOTIDE SEQUENCE [LARGE SCALE GENOMIC DNA]</scope>
    <source>
        <strain evidence="9 10">FOKN1</strain>
    </source>
</reference>
<dbReference type="GO" id="GO:0017057">
    <property type="term" value="F:6-phosphogluconolactonase activity"/>
    <property type="evidence" value="ECO:0007669"/>
    <property type="project" value="UniProtKB-UniRule"/>
</dbReference>
<evidence type="ECO:0000256" key="4">
    <source>
        <dbReference type="ARBA" id="ARBA00010662"/>
    </source>
</evidence>
<dbReference type="OrthoDB" id="9810967at2"/>
<dbReference type="GO" id="GO:0006098">
    <property type="term" value="P:pentose-phosphate shunt"/>
    <property type="evidence" value="ECO:0007669"/>
    <property type="project" value="UniProtKB-UniPathway"/>
</dbReference>
<dbReference type="SUPFAM" id="SSF100950">
    <property type="entry name" value="NagB/RpiA/CoA transferase-like"/>
    <property type="match status" value="1"/>
</dbReference>
<dbReference type="UniPathway" id="UPA00115">
    <property type="reaction ID" value="UER00409"/>
</dbReference>
<dbReference type="PANTHER" id="PTHR11054">
    <property type="entry name" value="6-PHOSPHOGLUCONOLACTONASE"/>
    <property type="match status" value="1"/>
</dbReference>
<evidence type="ECO:0000256" key="6">
    <source>
        <dbReference type="ARBA" id="ARBA00020337"/>
    </source>
</evidence>
<dbReference type="RefSeq" id="WP_096367246.1">
    <property type="nucleotide sequence ID" value="NZ_AP018052.1"/>
</dbReference>
<dbReference type="InterPro" id="IPR037171">
    <property type="entry name" value="NagB/RpiA_transferase-like"/>
</dbReference>
<evidence type="ECO:0000259" key="8">
    <source>
        <dbReference type="Pfam" id="PF01182"/>
    </source>
</evidence>
<comment type="function">
    <text evidence="2 7">Hydrolysis of 6-phosphogluconolactone to 6-phosphogluconate.</text>
</comment>
<dbReference type="InterPro" id="IPR006148">
    <property type="entry name" value="Glc/Gal-6P_isomerase"/>
</dbReference>
<dbReference type="InterPro" id="IPR005900">
    <property type="entry name" value="6-phosphogluconolactonase_DevB"/>
</dbReference>
<comment type="pathway">
    <text evidence="3 7">Carbohydrate degradation; pentose phosphate pathway; D-ribulose 5-phosphate from D-glucose 6-phosphate (oxidative stage): step 2/3.</text>
</comment>
<dbReference type="GO" id="GO:0005975">
    <property type="term" value="P:carbohydrate metabolic process"/>
    <property type="evidence" value="ECO:0007669"/>
    <property type="project" value="UniProtKB-UniRule"/>
</dbReference>
<dbReference type="Proteomes" id="UP000218765">
    <property type="component" value="Chromosome"/>
</dbReference>
<dbReference type="KEGG" id="ttc:FOKN1_2882"/>
<dbReference type="InterPro" id="IPR039104">
    <property type="entry name" value="6PGL"/>
</dbReference>
<protein>
    <recommendedName>
        <fullName evidence="6 7">6-phosphogluconolactonase</fullName>
        <shortName evidence="7">6PGL</shortName>
        <ecNumber evidence="5 7">3.1.1.31</ecNumber>
    </recommendedName>
</protein>
<sequence length="247" mass="26486">MTHLDCRIHADREALSRAAAERVTALCRQAASARGTCHLALAGGSTPRQLYTLLAEPDWSRQLPWPALQIYFGDERAVPPDHPDSNYGMARSAWLACAPLTAGQIHPMAADPGRIDLDAADYAALLERRLPRNEAGVPVFDLILLGLGADGHTASLFPDTPVLDERTHWVAPVYPGPGEHWRLTLTLPVLEAARHLLFLVAGADKAGAVARVLGTPAGADPLPAQRIKAQGRVEWYLDAQAAGGLQA</sequence>
<organism evidence="9 10">
    <name type="scientific">Thiohalobacter thiocyanaticus</name>
    <dbReference type="NCBI Taxonomy" id="585455"/>
    <lineage>
        <taxon>Bacteria</taxon>
        <taxon>Pseudomonadati</taxon>
        <taxon>Pseudomonadota</taxon>
        <taxon>Gammaproteobacteria</taxon>
        <taxon>Thiohalobacterales</taxon>
        <taxon>Thiohalobacteraceae</taxon>
        <taxon>Thiohalobacter</taxon>
    </lineage>
</organism>
<dbReference type="PANTHER" id="PTHR11054:SF0">
    <property type="entry name" value="6-PHOSPHOGLUCONOLACTONASE"/>
    <property type="match status" value="1"/>
</dbReference>
<evidence type="ECO:0000256" key="5">
    <source>
        <dbReference type="ARBA" id="ARBA00013198"/>
    </source>
</evidence>
<comment type="catalytic activity">
    <reaction evidence="1 7">
        <text>6-phospho-D-glucono-1,5-lactone + H2O = 6-phospho-D-gluconate + H(+)</text>
        <dbReference type="Rhea" id="RHEA:12556"/>
        <dbReference type="ChEBI" id="CHEBI:15377"/>
        <dbReference type="ChEBI" id="CHEBI:15378"/>
        <dbReference type="ChEBI" id="CHEBI:57955"/>
        <dbReference type="ChEBI" id="CHEBI:58759"/>
        <dbReference type="EC" id="3.1.1.31"/>
    </reaction>
</comment>
<dbReference type="NCBIfam" id="TIGR01198">
    <property type="entry name" value="pgl"/>
    <property type="match status" value="1"/>
</dbReference>
<evidence type="ECO:0000313" key="9">
    <source>
        <dbReference type="EMBL" id="BAZ95240.1"/>
    </source>
</evidence>
<evidence type="ECO:0000256" key="7">
    <source>
        <dbReference type="RuleBase" id="RU365095"/>
    </source>
</evidence>
<dbReference type="CDD" id="cd01400">
    <property type="entry name" value="6PGL"/>
    <property type="match status" value="1"/>
</dbReference>
<dbReference type="Pfam" id="PF01182">
    <property type="entry name" value="Glucosamine_iso"/>
    <property type="match status" value="1"/>
</dbReference>
<comment type="similarity">
    <text evidence="4 7">Belongs to the glucosamine/galactosamine-6-phosphate isomerase family. 6-phosphogluconolactonase subfamily.</text>
</comment>
<keyword evidence="7" id="KW-0378">Hydrolase</keyword>
<dbReference type="EMBL" id="AP018052">
    <property type="protein sequence ID" value="BAZ95240.1"/>
    <property type="molecule type" value="Genomic_DNA"/>
</dbReference>
<evidence type="ECO:0000256" key="3">
    <source>
        <dbReference type="ARBA" id="ARBA00004961"/>
    </source>
</evidence>
<feature type="domain" description="Glucosamine/galactosamine-6-phosphate isomerase" evidence="8">
    <location>
        <begin position="11"/>
        <end position="235"/>
    </location>
</feature>
<dbReference type="AlphaFoldDB" id="A0A1Z4VUC3"/>
<keyword evidence="10" id="KW-1185">Reference proteome</keyword>
<dbReference type="EC" id="3.1.1.31" evidence="5 7"/>
<proteinExistence type="inferred from homology"/>
<name>A0A1Z4VUC3_9GAMM</name>
<gene>
    <name evidence="7" type="primary">pgl</name>
    <name evidence="9" type="ORF">FOKN1_2882</name>
</gene>
<evidence type="ECO:0000256" key="2">
    <source>
        <dbReference type="ARBA" id="ARBA00002681"/>
    </source>
</evidence>
<dbReference type="Gene3D" id="3.40.50.1360">
    <property type="match status" value="1"/>
</dbReference>